<dbReference type="EMBL" id="HACM01003065">
    <property type="protein sequence ID" value="CRZ03507.1"/>
    <property type="molecule type" value="Transcribed_RNA"/>
</dbReference>
<dbReference type="Pfam" id="PF12999">
    <property type="entry name" value="PRKCSH-like"/>
    <property type="match status" value="1"/>
</dbReference>
<feature type="compositionally biased region" description="Acidic residues" evidence="6">
    <location>
        <begin position="243"/>
        <end position="256"/>
    </location>
</feature>
<dbReference type="InterPro" id="IPR002172">
    <property type="entry name" value="LDrepeatLR_classA_rpt"/>
</dbReference>
<keyword evidence="2" id="KW-0732">Signal</keyword>
<dbReference type="PANTHER" id="PTHR12630">
    <property type="entry name" value="N-LINKED OLIGOSACCHARIDE PROCESSING"/>
    <property type="match status" value="1"/>
</dbReference>
<dbReference type="AlphaFoldDB" id="A0A0H5QPI7"/>
<dbReference type="PROSITE" id="PS51914">
    <property type="entry name" value="MRH"/>
    <property type="match status" value="1"/>
</dbReference>
<feature type="region of interest" description="Disordered" evidence="6">
    <location>
        <begin position="208"/>
        <end position="306"/>
    </location>
</feature>
<dbReference type="Pfam" id="PF13015">
    <property type="entry name" value="PRKCSH_1"/>
    <property type="match status" value="1"/>
</dbReference>
<evidence type="ECO:0000259" key="7">
    <source>
        <dbReference type="PROSITE" id="PS51914"/>
    </source>
</evidence>
<dbReference type="InterPro" id="IPR009011">
    <property type="entry name" value="Man6P_isomerase_rcpt-bd_dom_sf"/>
</dbReference>
<dbReference type="InterPro" id="IPR028146">
    <property type="entry name" value="PRKCSH_N"/>
</dbReference>
<evidence type="ECO:0000256" key="5">
    <source>
        <dbReference type="SAM" id="Coils"/>
    </source>
</evidence>
<feature type="coiled-coil region" evidence="5">
    <location>
        <begin position="158"/>
        <end position="199"/>
    </location>
</feature>
<dbReference type="SUPFAM" id="SSF50911">
    <property type="entry name" value="Mannose 6-phosphate receptor domain"/>
    <property type="match status" value="1"/>
</dbReference>
<dbReference type="GO" id="GO:0006491">
    <property type="term" value="P:N-glycan processing"/>
    <property type="evidence" value="ECO:0007669"/>
    <property type="project" value="TreeGrafter"/>
</dbReference>
<dbReference type="InterPro" id="IPR039794">
    <property type="entry name" value="Gtb1-like"/>
</dbReference>
<organism evidence="8">
    <name type="scientific">Spongospora subterranea</name>
    <dbReference type="NCBI Taxonomy" id="70186"/>
    <lineage>
        <taxon>Eukaryota</taxon>
        <taxon>Sar</taxon>
        <taxon>Rhizaria</taxon>
        <taxon>Endomyxa</taxon>
        <taxon>Phytomyxea</taxon>
        <taxon>Plasmodiophorida</taxon>
        <taxon>Plasmodiophoridae</taxon>
        <taxon>Spongospora</taxon>
    </lineage>
</organism>
<proteinExistence type="predicted"/>
<dbReference type="InterPro" id="IPR036607">
    <property type="entry name" value="PRKCSH"/>
</dbReference>
<dbReference type="PANTHER" id="PTHR12630:SF1">
    <property type="entry name" value="GLUCOSIDASE 2 SUBUNIT BETA"/>
    <property type="match status" value="1"/>
</dbReference>
<keyword evidence="5" id="KW-0175">Coiled coil</keyword>
<name>A0A0H5QPI7_9EUKA</name>
<keyword evidence="3" id="KW-0256">Endoplasmic reticulum</keyword>
<evidence type="ECO:0000256" key="1">
    <source>
        <dbReference type="ARBA" id="ARBA00022387"/>
    </source>
</evidence>
<keyword evidence="4" id="KW-1015">Disulfide bond</keyword>
<reference evidence="8" key="1">
    <citation type="submission" date="2015-04" db="EMBL/GenBank/DDBJ databases">
        <title>The genome sequence of the plant pathogenic Rhizarian Plasmodiophora brassicae reveals insights in its biotrophic life cycle and the origin of chitin synthesis.</title>
        <authorList>
            <person name="Schwelm A."/>
            <person name="Fogelqvist J."/>
            <person name="Knaust A."/>
            <person name="Julke S."/>
            <person name="Lilja T."/>
            <person name="Dhandapani V."/>
            <person name="Bonilla-Rosso G."/>
            <person name="Karlsson M."/>
            <person name="Shevchenko A."/>
            <person name="Choi S.R."/>
            <person name="Kim H.G."/>
            <person name="Park J.Y."/>
            <person name="Lim Y.P."/>
            <person name="Ludwig-Muller J."/>
            <person name="Dixelius C."/>
        </authorList>
    </citation>
    <scope>NUCLEOTIDE SEQUENCE</scope>
    <source>
        <tissue evidence="8">Potato root galls</tissue>
    </source>
</reference>
<evidence type="ECO:0000256" key="3">
    <source>
        <dbReference type="ARBA" id="ARBA00022824"/>
    </source>
</evidence>
<protein>
    <recommendedName>
        <fullName evidence="1">Glucosidase 2 subunit beta</fullName>
    </recommendedName>
</protein>
<sequence>MGMTPPTHFIQDRYISGIRVVIPILLWAVCQGRIAGVSPADYERYAQTEFTCREGITIPGNHVNDDYCDCPESGDDEPGTPACANGRHYCHNSGHIPTYVASSRVGDGICDCCDGSDEYYSSTQCENTCKELSLKKIIQLKKQEALIADGIKAKMRMLEQGKKEKQYQEKKREEARADLAAKQAQVELFQKAKETAEIEEKRELDEIASANASDKEELHGQTTSASEKEEEQSESVDTSAVESGEDGEAQESDEESFPYPEQYAFHGESQERPADSVDESPEAVDSSGDEPFTTPSDGLDKSDVNSPTVQGMLGDFISKSLAFINNLFMTYTSKKPASEAAKEARHQLSVAESELASLRKEFDDTSKLLETDFGPRDAYFGLHSECVSFISGRYTYRICPFKDVSQSEGGSSISLGKFDTWGDNYSTWMFTNGQRCWNGPERSTKVHLSCGSSNQVLSMSEPSTCVYEMHFQTPASCSETELERIQDNLTALQPKTHVRDEL</sequence>
<evidence type="ECO:0000256" key="6">
    <source>
        <dbReference type="SAM" id="MobiDB-lite"/>
    </source>
</evidence>
<dbReference type="Gene3D" id="2.70.130.10">
    <property type="entry name" value="Mannose-6-phosphate receptor binding domain"/>
    <property type="match status" value="1"/>
</dbReference>
<feature type="coiled-coil region" evidence="5">
    <location>
        <begin position="341"/>
        <end position="368"/>
    </location>
</feature>
<evidence type="ECO:0000256" key="4">
    <source>
        <dbReference type="ARBA" id="ARBA00023157"/>
    </source>
</evidence>
<dbReference type="CDD" id="cd00112">
    <property type="entry name" value="LDLa"/>
    <property type="match status" value="1"/>
</dbReference>
<evidence type="ECO:0000256" key="2">
    <source>
        <dbReference type="ARBA" id="ARBA00022729"/>
    </source>
</evidence>
<feature type="domain" description="MRH" evidence="7">
    <location>
        <begin position="384"/>
        <end position="479"/>
    </location>
</feature>
<dbReference type="InterPro" id="IPR044865">
    <property type="entry name" value="MRH_dom"/>
</dbReference>
<evidence type="ECO:0000313" key="8">
    <source>
        <dbReference type="EMBL" id="CRZ03507.1"/>
    </source>
</evidence>
<accession>A0A0H5QPI7</accession>
<dbReference type="GO" id="GO:0017177">
    <property type="term" value="C:glucosidase II complex"/>
    <property type="evidence" value="ECO:0007669"/>
    <property type="project" value="TreeGrafter"/>
</dbReference>